<dbReference type="InterPro" id="IPR029039">
    <property type="entry name" value="Flavoprotein-like_sf"/>
</dbReference>
<dbReference type="Pfam" id="PF03358">
    <property type="entry name" value="FMN_red"/>
    <property type="match status" value="1"/>
</dbReference>
<dbReference type="RefSeq" id="WP_188157361.1">
    <property type="nucleotide sequence ID" value="NZ_CP061280.1"/>
</dbReference>
<name>A0A7H1C4E8_9PAST</name>
<dbReference type="AlphaFoldDB" id="A0A7H1C4E8"/>
<proteinExistence type="predicted"/>
<evidence type="ECO:0000256" key="2">
    <source>
        <dbReference type="ARBA" id="ARBA00022643"/>
    </source>
</evidence>
<dbReference type="InterPro" id="IPR050712">
    <property type="entry name" value="NAD(P)H-dep_reductase"/>
</dbReference>
<comment type="cofactor">
    <cofactor evidence="1">
        <name>FMN</name>
        <dbReference type="ChEBI" id="CHEBI:58210"/>
    </cofactor>
</comment>
<dbReference type="EMBL" id="CP061280">
    <property type="protein sequence ID" value="QNS15853.1"/>
    <property type="molecule type" value="Genomic_DNA"/>
</dbReference>
<evidence type="ECO:0000256" key="1">
    <source>
        <dbReference type="ARBA" id="ARBA00001917"/>
    </source>
</evidence>
<accession>A0A7H1C4E8</accession>
<sequence>MAKQIAVLIGSGSKTSFSKLTVSHLQKMAPASIQLNIVEIADLPLYDRDLDENSPTQYTRVREAVAKADGVLFVTPEHNAGISAMLKNAIDVVSRPMGESKWLGKPAGIVTVGASAGGGVRVADQLRAITSGAFVNMPTLPFALNVGNLFGGVFAEDGEIANDALKGSMQNFINAYADFVEKF</sequence>
<dbReference type="Gene3D" id="3.40.50.360">
    <property type="match status" value="1"/>
</dbReference>
<keyword evidence="5" id="KW-1185">Reference proteome</keyword>
<dbReference type="SUPFAM" id="SSF52218">
    <property type="entry name" value="Flavoproteins"/>
    <property type="match status" value="1"/>
</dbReference>
<dbReference type="PANTHER" id="PTHR30543">
    <property type="entry name" value="CHROMATE REDUCTASE"/>
    <property type="match status" value="1"/>
</dbReference>
<dbReference type="GO" id="GO:0016491">
    <property type="term" value="F:oxidoreductase activity"/>
    <property type="evidence" value="ECO:0007669"/>
    <property type="project" value="InterPro"/>
</dbReference>
<dbReference type="InterPro" id="IPR005025">
    <property type="entry name" value="FMN_Rdtase-like_dom"/>
</dbReference>
<evidence type="ECO:0000313" key="5">
    <source>
        <dbReference type="Proteomes" id="UP000576260"/>
    </source>
</evidence>
<gene>
    <name evidence="4" type="ORF">ICJ55_03715</name>
</gene>
<organism evidence="4 5">
    <name type="scientific">Mannheimia bovis</name>
    <dbReference type="NCBI Taxonomy" id="2770636"/>
    <lineage>
        <taxon>Bacteria</taxon>
        <taxon>Pseudomonadati</taxon>
        <taxon>Pseudomonadota</taxon>
        <taxon>Gammaproteobacteria</taxon>
        <taxon>Pasteurellales</taxon>
        <taxon>Pasteurellaceae</taxon>
        <taxon>Mannheimia</taxon>
    </lineage>
</organism>
<feature type="domain" description="NADPH-dependent FMN reductase-like" evidence="3">
    <location>
        <begin position="5"/>
        <end position="143"/>
    </location>
</feature>
<keyword evidence="2" id="KW-0285">Flavoprotein</keyword>
<evidence type="ECO:0000259" key="3">
    <source>
        <dbReference type="Pfam" id="PF03358"/>
    </source>
</evidence>
<dbReference type="Proteomes" id="UP000576260">
    <property type="component" value="Chromosome"/>
</dbReference>
<dbReference type="GO" id="GO:0010181">
    <property type="term" value="F:FMN binding"/>
    <property type="evidence" value="ECO:0007669"/>
    <property type="project" value="TreeGrafter"/>
</dbReference>
<dbReference type="KEGG" id="mbos:ICJ55_03715"/>
<protein>
    <submittedName>
        <fullName evidence="4">NAD(P)H-dependent oxidoreductase</fullName>
    </submittedName>
</protein>
<dbReference type="GO" id="GO:0005829">
    <property type="term" value="C:cytosol"/>
    <property type="evidence" value="ECO:0007669"/>
    <property type="project" value="TreeGrafter"/>
</dbReference>
<dbReference type="PANTHER" id="PTHR30543:SF21">
    <property type="entry name" value="NAD(P)H-DEPENDENT FMN REDUCTASE LOT6"/>
    <property type="match status" value="1"/>
</dbReference>
<keyword evidence="2" id="KW-0288">FMN</keyword>
<reference evidence="4 5" key="1">
    <citation type="submission" date="2020-09" db="EMBL/GenBank/DDBJ databases">
        <title>Mannheimia bovis sp.nov., isolated from a cow.</title>
        <authorList>
            <person name="Li F."/>
        </authorList>
    </citation>
    <scope>NUCLEOTIDE SEQUENCE [LARGE SCALE GENOMIC DNA]</scope>
    <source>
        <strain evidence="4 5">ZY190616</strain>
    </source>
</reference>
<evidence type="ECO:0000313" key="4">
    <source>
        <dbReference type="EMBL" id="QNS15853.1"/>
    </source>
</evidence>